<feature type="region of interest" description="Disordered" evidence="1">
    <location>
        <begin position="37"/>
        <end position="56"/>
    </location>
</feature>
<evidence type="ECO:0000313" key="3">
    <source>
        <dbReference type="Proteomes" id="UP001183586"/>
    </source>
</evidence>
<protein>
    <recommendedName>
        <fullName evidence="4">Mobile element transfer</fullName>
    </recommendedName>
</protein>
<evidence type="ECO:0000313" key="2">
    <source>
        <dbReference type="EMBL" id="MDT0388171.1"/>
    </source>
</evidence>
<organism evidence="2 3">
    <name type="scientific">Streptomyces dubilierae</name>
    <dbReference type="NCBI Taxonomy" id="3075533"/>
    <lineage>
        <taxon>Bacteria</taxon>
        <taxon>Bacillati</taxon>
        <taxon>Actinomycetota</taxon>
        <taxon>Actinomycetes</taxon>
        <taxon>Kitasatosporales</taxon>
        <taxon>Streptomycetaceae</taxon>
        <taxon>Streptomyces</taxon>
    </lineage>
</organism>
<evidence type="ECO:0000256" key="1">
    <source>
        <dbReference type="SAM" id="MobiDB-lite"/>
    </source>
</evidence>
<accession>A0ABU2P8I2</accession>
<sequence>MAQQDGLELPPHPPEHRTTTMERGRFCLAECTCGWRGPARRARSQARTDAQRHAAG</sequence>
<proteinExistence type="predicted"/>
<keyword evidence="3" id="KW-1185">Reference proteome</keyword>
<dbReference type="EMBL" id="JAVREU010000004">
    <property type="protein sequence ID" value="MDT0388171.1"/>
    <property type="molecule type" value="Genomic_DNA"/>
</dbReference>
<gene>
    <name evidence="2" type="ORF">RM641_12115</name>
</gene>
<reference evidence="3" key="1">
    <citation type="submission" date="2023-07" db="EMBL/GenBank/DDBJ databases">
        <title>30 novel species of actinomycetes from the DSMZ collection.</title>
        <authorList>
            <person name="Nouioui I."/>
        </authorList>
    </citation>
    <scope>NUCLEOTIDE SEQUENCE [LARGE SCALE GENOMIC DNA]</scope>
    <source>
        <strain evidence="3">DSM 41921</strain>
    </source>
</reference>
<dbReference type="RefSeq" id="WP_311681214.1">
    <property type="nucleotide sequence ID" value="NZ_JAVREU010000004.1"/>
</dbReference>
<name>A0ABU2P8I2_9ACTN</name>
<comment type="caution">
    <text evidence="2">The sequence shown here is derived from an EMBL/GenBank/DDBJ whole genome shotgun (WGS) entry which is preliminary data.</text>
</comment>
<dbReference type="Proteomes" id="UP001183586">
    <property type="component" value="Unassembled WGS sequence"/>
</dbReference>
<feature type="region of interest" description="Disordered" evidence="1">
    <location>
        <begin position="1"/>
        <end position="21"/>
    </location>
</feature>
<evidence type="ECO:0008006" key="4">
    <source>
        <dbReference type="Google" id="ProtNLM"/>
    </source>
</evidence>